<reference evidence="4 5" key="1">
    <citation type="submission" date="2015-07" db="EMBL/GenBank/DDBJ databases">
        <title>Draft genome of Bellilinea caldifistulae DSM 17877.</title>
        <authorList>
            <person name="Hemp J."/>
            <person name="Ward L.M."/>
            <person name="Pace L.A."/>
            <person name="Fischer W.W."/>
        </authorList>
    </citation>
    <scope>NUCLEOTIDE SEQUENCE [LARGE SCALE GENOMIC DNA]</scope>
    <source>
        <strain evidence="4 5">GOMI-1</strain>
    </source>
</reference>
<dbReference type="Gene3D" id="3.30.470.10">
    <property type="match status" value="1"/>
</dbReference>
<dbReference type="STRING" id="360411.AC812_15645"/>
<dbReference type="RefSeq" id="WP_061916727.1">
    <property type="nucleotide sequence ID" value="NZ_DF967971.1"/>
</dbReference>
<dbReference type="Gene3D" id="3.20.10.10">
    <property type="entry name" value="D-amino Acid Aminotransferase, subunit A, domain 2"/>
    <property type="match status" value="1"/>
</dbReference>
<keyword evidence="3" id="KW-0663">Pyridoxal phosphate</keyword>
<evidence type="ECO:0000256" key="3">
    <source>
        <dbReference type="ARBA" id="ARBA00022898"/>
    </source>
</evidence>
<proteinExistence type="inferred from homology"/>
<dbReference type="Pfam" id="PF01063">
    <property type="entry name" value="Aminotran_4"/>
    <property type="match status" value="1"/>
</dbReference>
<comment type="cofactor">
    <cofactor evidence="1">
        <name>pyridoxal 5'-phosphate</name>
        <dbReference type="ChEBI" id="CHEBI:597326"/>
    </cofactor>
</comment>
<evidence type="ECO:0000313" key="4">
    <source>
        <dbReference type="EMBL" id="KPL72448.1"/>
    </source>
</evidence>
<comment type="similarity">
    <text evidence="2">Belongs to the class-IV pyridoxal-phosphate-dependent aminotransferase family.</text>
</comment>
<dbReference type="OrthoDB" id="9805628at2"/>
<dbReference type="InterPro" id="IPR036038">
    <property type="entry name" value="Aminotransferase-like"/>
</dbReference>
<dbReference type="AlphaFoldDB" id="A0A0P6XC81"/>
<dbReference type="GO" id="GO:0008652">
    <property type="term" value="P:amino acid biosynthetic process"/>
    <property type="evidence" value="ECO:0007669"/>
    <property type="project" value="UniProtKB-ARBA"/>
</dbReference>
<dbReference type="PANTHER" id="PTHR42743:SF11">
    <property type="entry name" value="AMINODEOXYCHORISMATE LYASE"/>
    <property type="match status" value="1"/>
</dbReference>
<evidence type="ECO:0000313" key="5">
    <source>
        <dbReference type="Proteomes" id="UP000050514"/>
    </source>
</evidence>
<evidence type="ECO:0000256" key="1">
    <source>
        <dbReference type="ARBA" id="ARBA00001933"/>
    </source>
</evidence>
<comment type="caution">
    <text evidence="4">The sequence shown here is derived from an EMBL/GenBank/DDBJ whole genome shotgun (WGS) entry which is preliminary data.</text>
</comment>
<dbReference type="InterPro" id="IPR043131">
    <property type="entry name" value="BCAT-like_N"/>
</dbReference>
<evidence type="ECO:0000256" key="2">
    <source>
        <dbReference type="ARBA" id="ARBA00009320"/>
    </source>
</evidence>
<dbReference type="InterPro" id="IPR043132">
    <property type="entry name" value="BCAT-like_C"/>
</dbReference>
<sequence>MVSAYCITQTKDDFSLKPVFEGIDLRSLDQANRLIPDGVYTTFRTYDKFYVLDLEGHFNRLEESARLLQKDIILKRAEIRGTLRELLKNFPANEARVRISVPLTSTVPHVIEIYVFFETLVVPSFEDYQNGGRVITIRMQRDNPAAKTTTFIHTADDIRQNLPPEINEVIMVDESGRMLEGLSSNFFAVKNGVVFTDNTNVLPGITRKHVLEIINEMGIPLRCEGALYAELKNLDEAFITSTSRGVLPVRQIDDHMIGSGKVGELTRRIMERYQEQIKRMVEPI</sequence>
<dbReference type="EMBL" id="LGHJ01000023">
    <property type="protein sequence ID" value="KPL72448.1"/>
    <property type="molecule type" value="Genomic_DNA"/>
</dbReference>
<dbReference type="FunFam" id="3.20.10.10:FF:000002">
    <property type="entry name" value="D-alanine aminotransferase"/>
    <property type="match status" value="1"/>
</dbReference>
<dbReference type="PANTHER" id="PTHR42743">
    <property type="entry name" value="AMINO-ACID AMINOTRANSFERASE"/>
    <property type="match status" value="1"/>
</dbReference>
<organism evidence="4 5">
    <name type="scientific">Bellilinea caldifistulae</name>
    <dbReference type="NCBI Taxonomy" id="360411"/>
    <lineage>
        <taxon>Bacteria</taxon>
        <taxon>Bacillati</taxon>
        <taxon>Chloroflexota</taxon>
        <taxon>Anaerolineae</taxon>
        <taxon>Anaerolineales</taxon>
        <taxon>Anaerolineaceae</taxon>
        <taxon>Bellilinea</taxon>
    </lineage>
</organism>
<accession>A0A0P6XC81</accession>
<dbReference type="GO" id="GO:0046394">
    <property type="term" value="P:carboxylic acid biosynthetic process"/>
    <property type="evidence" value="ECO:0007669"/>
    <property type="project" value="UniProtKB-ARBA"/>
</dbReference>
<dbReference type="GO" id="GO:0003824">
    <property type="term" value="F:catalytic activity"/>
    <property type="evidence" value="ECO:0007669"/>
    <property type="project" value="InterPro"/>
</dbReference>
<evidence type="ECO:0008006" key="6">
    <source>
        <dbReference type="Google" id="ProtNLM"/>
    </source>
</evidence>
<dbReference type="CDD" id="cd00449">
    <property type="entry name" value="PLPDE_IV"/>
    <property type="match status" value="1"/>
</dbReference>
<dbReference type="InterPro" id="IPR050571">
    <property type="entry name" value="Class-IV_PLP-Dep_Aminotrnsfr"/>
</dbReference>
<name>A0A0P6XC81_9CHLR</name>
<dbReference type="Proteomes" id="UP000050514">
    <property type="component" value="Unassembled WGS sequence"/>
</dbReference>
<dbReference type="SUPFAM" id="SSF56752">
    <property type="entry name" value="D-aminoacid aminotransferase-like PLP-dependent enzymes"/>
    <property type="match status" value="1"/>
</dbReference>
<gene>
    <name evidence="4" type="ORF">AC812_15645</name>
</gene>
<keyword evidence="5" id="KW-1185">Reference proteome</keyword>
<protein>
    <recommendedName>
        <fullName evidence="6">Aminotransferase IV</fullName>
    </recommendedName>
</protein>
<dbReference type="InterPro" id="IPR001544">
    <property type="entry name" value="Aminotrans_IV"/>
</dbReference>